<gene>
    <name evidence="6" type="ORF">GNF76_16425</name>
</gene>
<dbReference type="Gene3D" id="2.40.420.20">
    <property type="match status" value="1"/>
</dbReference>
<evidence type="ECO:0000259" key="4">
    <source>
        <dbReference type="Pfam" id="PF25954"/>
    </source>
</evidence>
<dbReference type="PANTHER" id="PTHR30469">
    <property type="entry name" value="MULTIDRUG RESISTANCE PROTEIN MDTA"/>
    <property type="match status" value="1"/>
</dbReference>
<feature type="coiled-coil region" evidence="2">
    <location>
        <begin position="172"/>
        <end position="199"/>
    </location>
</feature>
<feature type="domain" description="CusB-like beta-barrel" evidence="4">
    <location>
        <begin position="243"/>
        <end position="309"/>
    </location>
</feature>
<feature type="domain" description="CzcB-like C-terminal circularly permuted SH3-like" evidence="5">
    <location>
        <begin position="336"/>
        <end position="376"/>
    </location>
</feature>
<protein>
    <submittedName>
        <fullName evidence="6">Efflux RND transporter periplasmic adaptor subunit</fullName>
    </submittedName>
</protein>
<comment type="caution">
    <text evidence="6">The sequence shown here is derived from an EMBL/GenBank/DDBJ whole genome shotgun (WGS) entry which is preliminary data.</text>
</comment>
<dbReference type="Proteomes" id="UP000438196">
    <property type="component" value="Unassembled WGS sequence"/>
</dbReference>
<feature type="domain" description="Multidrug resistance protein MdtA-like alpha-helical hairpin" evidence="3">
    <location>
        <begin position="128"/>
        <end position="194"/>
    </location>
</feature>
<dbReference type="Gene3D" id="2.40.30.170">
    <property type="match status" value="1"/>
</dbReference>
<proteinExistence type="inferred from homology"/>
<dbReference type="RefSeq" id="WP_155584192.1">
    <property type="nucleotide sequence ID" value="NZ_JBHSTH010000030.1"/>
</dbReference>
<dbReference type="PANTHER" id="PTHR30469:SF15">
    <property type="entry name" value="HLYD FAMILY OF SECRETION PROTEINS"/>
    <property type="match status" value="1"/>
</dbReference>
<name>A0A6I3WCR0_9PSED</name>
<dbReference type="AlphaFoldDB" id="A0A6I3WCR0"/>
<dbReference type="InterPro" id="IPR058792">
    <property type="entry name" value="Beta-barrel_RND_2"/>
</dbReference>
<evidence type="ECO:0000256" key="1">
    <source>
        <dbReference type="ARBA" id="ARBA00009477"/>
    </source>
</evidence>
<comment type="similarity">
    <text evidence="1">Belongs to the membrane fusion protein (MFP) (TC 8.A.1) family.</text>
</comment>
<dbReference type="Gene3D" id="1.10.287.470">
    <property type="entry name" value="Helix hairpin bin"/>
    <property type="match status" value="1"/>
</dbReference>
<evidence type="ECO:0000313" key="7">
    <source>
        <dbReference type="Proteomes" id="UP000438196"/>
    </source>
</evidence>
<dbReference type="Gene3D" id="2.40.50.100">
    <property type="match status" value="1"/>
</dbReference>
<dbReference type="NCBIfam" id="TIGR01730">
    <property type="entry name" value="RND_mfp"/>
    <property type="match status" value="1"/>
</dbReference>
<dbReference type="OrthoDB" id="7265739at2"/>
<dbReference type="Pfam" id="PF25954">
    <property type="entry name" value="Beta-barrel_RND_2"/>
    <property type="match status" value="1"/>
</dbReference>
<accession>A0A6I3WCR0</accession>
<dbReference type="InterPro" id="IPR058624">
    <property type="entry name" value="MdtA-like_HH"/>
</dbReference>
<dbReference type="InterPro" id="IPR006143">
    <property type="entry name" value="RND_pump_MFP"/>
</dbReference>
<dbReference type="InterPro" id="IPR058649">
    <property type="entry name" value="CzcB_C"/>
</dbReference>
<dbReference type="Pfam" id="PF25975">
    <property type="entry name" value="CzcB_C"/>
    <property type="match status" value="1"/>
</dbReference>
<dbReference type="SUPFAM" id="SSF111369">
    <property type="entry name" value="HlyD-like secretion proteins"/>
    <property type="match status" value="1"/>
</dbReference>
<evidence type="ECO:0000256" key="2">
    <source>
        <dbReference type="SAM" id="Coils"/>
    </source>
</evidence>
<reference evidence="6 7" key="1">
    <citation type="submission" date="2019-11" db="EMBL/GenBank/DDBJ databases">
        <title>Pseudomonas karstica sp. nov. and Pseudomonas spelaei sp. nov. from karst caves.</title>
        <authorList>
            <person name="Zeman M."/>
        </authorList>
    </citation>
    <scope>NUCLEOTIDE SEQUENCE [LARGE SCALE GENOMIC DNA]</scope>
    <source>
        <strain evidence="6 7">CCM 7893</strain>
    </source>
</reference>
<evidence type="ECO:0000259" key="5">
    <source>
        <dbReference type="Pfam" id="PF25975"/>
    </source>
</evidence>
<evidence type="ECO:0000259" key="3">
    <source>
        <dbReference type="Pfam" id="PF25876"/>
    </source>
</evidence>
<dbReference type="GO" id="GO:1990281">
    <property type="term" value="C:efflux pump complex"/>
    <property type="evidence" value="ECO:0007669"/>
    <property type="project" value="TreeGrafter"/>
</dbReference>
<keyword evidence="2" id="KW-0175">Coiled coil</keyword>
<dbReference type="GO" id="GO:0015562">
    <property type="term" value="F:efflux transmembrane transporter activity"/>
    <property type="evidence" value="ECO:0007669"/>
    <property type="project" value="TreeGrafter"/>
</dbReference>
<dbReference type="EMBL" id="WNNK01000013">
    <property type="protein sequence ID" value="MUF05941.1"/>
    <property type="molecule type" value="Genomic_DNA"/>
</dbReference>
<organism evidence="6 7">
    <name type="scientific">Pseudomonas spelaei</name>
    <dbReference type="NCBI Taxonomy" id="1055469"/>
    <lineage>
        <taxon>Bacteria</taxon>
        <taxon>Pseudomonadati</taxon>
        <taxon>Pseudomonadota</taxon>
        <taxon>Gammaproteobacteria</taxon>
        <taxon>Pseudomonadales</taxon>
        <taxon>Pseudomonadaceae</taxon>
        <taxon>Pseudomonas</taxon>
    </lineage>
</organism>
<sequence>MKTPMNPTPSTPGAPRPHNLKRWTCIFLLLVSMGAWLLWPVSKPLAPVTPPQRVSTVTAGPAMFDRTVQVNGTLVAREEIAISSSVPEQRVAEVNVEEGDSVEAGQLLARLETQGLDAQVRQAQAALARARAAVGHQEAVTVEAHASFKRIEPLGGSGTVSEQQVDERRAQADSAAASLRAARAEVDQALAQLADARHQRSKADIGAPFAGVIVERVARTGALSGGDPMFRLIREGVIEFEGEVAETELIDIAPGQTLRVQVAGISSPMEGTIRRVDPKVDARSRLGRVRIALGYSPLLRAGTFARATLVLARRKLDVTLPVRALSIIDASRASVMRVNEQGIIARQVVATGRRNGDLLEITSGLQVGERVVANASAFVREGDAVIASVTDAPLTQEAP</sequence>
<keyword evidence="7" id="KW-1185">Reference proteome</keyword>
<dbReference type="Pfam" id="PF25876">
    <property type="entry name" value="HH_MFP_RND"/>
    <property type="match status" value="1"/>
</dbReference>
<evidence type="ECO:0000313" key="6">
    <source>
        <dbReference type="EMBL" id="MUF05941.1"/>
    </source>
</evidence>